<organism evidence="2 3">
    <name type="scientific">Xanthomonas chitinilytica</name>
    <dbReference type="NCBI Taxonomy" id="2989819"/>
    <lineage>
        <taxon>Bacteria</taxon>
        <taxon>Pseudomonadati</taxon>
        <taxon>Pseudomonadota</taxon>
        <taxon>Gammaproteobacteria</taxon>
        <taxon>Lysobacterales</taxon>
        <taxon>Lysobacteraceae</taxon>
        <taxon>Xanthomonas</taxon>
    </lineage>
</organism>
<reference evidence="2 3" key="1">
    <citation type="submission" date="2022-10" db="EMBL/GenBank/DDBJ databases">
        <title>Xanthomonas sp. H13-6.</title>
        <authorList>
            <person name="Liu X."/>
            <person name="Deng Z."/>
            <person name="Jiang Y."/>
            <person name="Yu T."/>
            <person name="Ai J."/>
        </authorList>
    </citation>
    <scope>NUCLEOTIDE SEQUENCE [LARGE SCALE GENOMIC DNA]</scope>
    <source>
        <strain evidence="2 3">H13-6</strain>
    </source>
</reference>
<dbReference type="Gene3D" id="3.40.1580.10">
    <property type="entry name" value="SMI1/KNR4-like"/>
    <property type="match status" value="1"/>
</dbReference>
<dbReference type="InterPro" id="IPR018958">
    <property type="entry name" value="Knr4/Smi1-like_dom"/>
</dbReference>
<dbReference type="InterPro" id="IPR037883">
    <property type="entry name" value="Knr4/Smi1-like_sf"/>
</dbReference>
<dbReference type="Pfam" id="PF09346">
    <property type="entry name" value="SMI1_KNR4"/>
    <property type="match status" value="1"/>
</dbReference>
<protein>
    <submittedName>
        <fullName evidence="2">SMI1/KNR4 family protein</fullName>
    </submittedName>
</protein>
<feature type="domain" description="Knr4/Smi1-like" evidence="1">
    <location>
        <begin position="8"/>
        <end position="112"/>
    </location>
</feature>
<gene>
    <name evidence="2" type="ORF">OK345_04835</name>
</gene>
<keyword evidence="3" id="KW-1185">Reference proteome</keyword>
<dbReference type="SUPFAM" id="SSF160631">
    <property type="entry name" value="SMI1/KNR4-like"/>
    <property type="match status" value="1"/>
</dbReference>
<evidence type="ECO:0000313" key="2">
    <source>
        <dbReference type="EMBL" id="MCW4471834.1"/>
    </source>
</evidence>
<accession>A0ABT3JTL2</accession>
<name>A0ABT3JTL2_9XANT</name>
<dbReference type="Proteomes" id="UP001209922">
    <property type="component" value="Unassembled WGS sequence"/>
</dbReference>
<proteinExistence type="predicted"/>
<dbReference type="EMBL" id="JAPCHY010000003">
    <property type="protein sequence ID" value="MCW4471834.1"/>
    <property type="molecule type" value="Genomic_DNA"/>
</dbReference>
<comment type="caution">
    <text evidence="2">The sequence shown here is derived from an EMBL/GenBank/DDBJ whole genome shotgun (WGS) entry which is preliminary data.</text>
</comment>
<evidence type="ECO:0000313" key="3">
    <source>
        <dbReference type="Proteomes" id="UP001209922"/>
    </source>
</evidence>
<dbReference type="RefSeq" id="WP_265126794.1">
    <property type="nucleotide sequence ID" value="NZ_JAPCHY010000003.1"/>
</dbReference>
<sequence length="148" mass="16334">MHRQPSLGVTGEMIAAAESELGVRFPDELREAWKLYNCNELRGGWRIFPVFDPANPGKTCGSVVHENLKGAWGREAMAEGLVSIADNGTGNQLVLKVVSGRAEAQACHWHHETRRLTPWKPGIACIRAAAARSRENVLKLRERFGYAG</sequence>
<evidence type="ECO:0000259" key="1">
    <source>
        <dbReference type="Pfam" id="PF09346"/>
    </source>
</evidence>